<dbReference type="AlphaFoldDB" id="A0A0D0B1A8"/>
<accession>A0A0D0B1A8</accession>
<evidence type="ECO:0000313" key="2">
    <source>
        <dbReference type="Proteomes" id="UP000054485"/>
    </source>
</evidence>
<protein>
    <submittedName>
        <fullName evidence="1">Uncharacterized protein</fullName>
    </submittedName>
</protein>
<dbReference type="EMBL" id="KN835144">
    <property type="protein sequence ID" value="KIK47756.1"/>
    <property type="molecule type" value="Genomic_DNA"/>
</dbReference>
<evidence type="ECO:0000313" key="1">
    <source>
        <dbReference type="EMBL" id="KIK47756.1"/>
    </source>
</evidence>
<dbReference type="HOGENOM" id="CLU_2293541_0_0_1"/>
<keyword evidence="2" id="KW-1185">Reference proteome</keyword>
<reference evidence="2" key="2">
    <citation type="submission" date="2015-01" db="EMBL/GenBank/DDBJ databases">
        <title>Evolutionary Origins and Diversification of the Mycorrhizal Mutualists.</title>
        <authorList>
            <consortium name="DOE Joint Genome Institute"/>
            <consortium name="Mycorrhizal Genomics Consortium"/>
            <person name="Kohler A."/>
            <person name="Kuo A."/>
            <person name="Nagy L.G."/>
            <person name="Floudas D."/>
            <person name="Copeland A."/>
            <person name="Barry K.W."/>
            <person name="Cichocki N."/>
            <person name="Veneault-Fourrey C."/>
            <person name="LaButti K."/>
            <person name="Lindquist E.A."/>
            <person name="Lipzen A."/>
            <person name="Lundell T."/>
            <person name="Morin E."/>
            <person name="Murat C."/>
            <person name="Riley R."/>
            <person name="Ohm R."/>
            <person name="Sun H."/>
            <person name="Tunlid A."/>
            <person name="Henrissat B."/>
            <person name="Grigoriev I.V."/>
            <person name="Hibbett D.S."/>
            <person name="Martin F."/>
        </authorList>
    </citation>
    <scope>NUCLEOTIDE SEQUENCE [LARGE SCALE GENOMIC DNA]</scope>
    <source>
        <strain evidence="2">UH-Slu-Lm8-n1</strain>
    </source>
</reference>
<sequence length="101" mass="11362">MCFRDSDGQVLPIEIHTNTNNHEEHKLAAYKARYLFTNSSDLLNPTSHPHTRCVSPVQLPLPSLLLVHHQYRPCPPTLILAYVLYFAPNLLTAAPAYTPNA</sequence>
<name>A0A0D0B1A8_9AGAM</name>
<reference evidence="1 2" key="1">
    <citation type="submission" date="2014-04" db="EMBL/GenBank/DDBJ databases">
        <authorList>
            <consortium name="DOE Joint Genome Institute"/>
            <person name="Kuo A."/>
            <person name="Ruytinx J."/>
            <person name="Rineau F."/>
            <person name="Colpaert J."/>
            <person name="Kohler A."/>
            <person name="Nagy L.G."/>
            <person name="Floudas D."/>
            <person name="Copeland A."/>
            <person name="Barry K.W."/>
            <person name="Cichocki N."/>
            <person name="Veneault-Fourrey C."/>
            <person name="LaButti K."/>
            <person name="Lindquist E.A."/>
            <person name="Lipzen A."/>
            <person name="Lundell T."/>
            <person name="Morin E."/>
            <person name="Murat C."/>
            <person name="Sun H."/>
            <person name="Tunlid A."/>
            <person name="Henrissat B."/>
            <person name="Grigoriev I.V."/>
            <person name="Hibbett D.S."/>
            <person name="Martin F."/>
            <person name="Nordberg H.P."/>
            <person name="Cantor M.N."/>
            <person name="Hua S.X."/>
        </authorList>
    </citation>
    <scope>NUCLEOTIDE SEQUENCE [LARGE SCALE GENOMIC DNA]</scope>
    <source>
        <strain evidence="1 2">UH-Slu-Lm8-n1</strain>
    </source>
</reference>
<organism evidence="1 2">
    <name type="scientific">Suillus luteus UH-Slu-Lm8-n1</name>
    <dbReference type="NCBI Taxonomy" id="930992"/>
    <lineage>
        <taxon>Eukaryota</taxon>
        <taxon>Fungi</taxon>
        <taxon>Dikarya</taxon>
        <taxon>Basidiomycota</taxon>
        <taxon>Agaricomycotina</taxon>
        <taxon>Agaricomycetes</taxon>
        <taxon>Agaricomycetidae</taxon>
        <taxon>Boletales</taxon>
        <taxon>Suillineae</taxon>
        <taxon>Suillaceae</taxon>
        <taxon>Suillus</taxon>
    </lineage>
</organism>
<dbReference type="Proteomes" id="UP000054485">
    <property type="component" value="Unassembled WGS sequence"/>
</dbReference>
<dbReference type="InParanoid" id="A0A0D0B1A8"/>
<proteinExistence type="predicted"/>
<gene>
    <name evidence="1" type="ORF">CY34DRAFT_193812</name>
</gene>